<dbReference type="Pfam" id="PF07896">
    <property type="entry name" value="DUF1674"/>
    <property type="match status" value="1"/>
</dbReference>
<reference evidence="4 5" key="2">
    <citation type="submission" date="2018-11" db="EMBL/GenBank/DDBJ databases">
        <authorList>
            <consortium name="Pathogen Informatics"/>
        </authorList>
    </citation>
    <scope>NUCLEOTIDE SEQUENCE [LARGE SCALE GENOMIC DNA]</scope>
</reference>
<feature type="transmembrane region" description="Helical" evidence="3">
    <location>
        <begin position="357"/>
        <end position="377"/>
    </location>
</feature>
<comment type="similarity">
    <text evidence="1">Belongs to the SDHAF4 family.</text>
</comment>
<evidence type="ECO:0000313" key="4">
    <source>
        <dbReference type="EMBL" id="VDN97791.1"/>
    </source>
</evidence>
<dbReference type="OrthoDB" id="201362at2759"/>
<reference evidence="6" key="1">
    <citation type="submission" date="2016-04" db="UniProtKB">
        <authorList>
            <consortium name="WormBaseParasite"/>
        </authorList>
    </citation>
    <scope>IDENTIFICATION</scope>
</reference>
<evidence type="ECO:0000313" key="5">
    <source>
        <dbReference type="Proteomes" id="UP000278807"/>
    </source>
</evidence>
<feature type="compositionally biased region" description="Basic and acidic residues" evidence="2">
    <location>
        <begin position="33"/>
        <end position="49"/>
    </location>
</feature>
<evidence type="ECO:0000256" key="3">
    <source>
        <dbReference type="SAM" id="Phobius"/>
    </source>
</evidence>
<proteinExistence type="inferred from homology"/>
<protein>
    <submittedName>
        <fullName evidence="6">Succinate dehydrogenase assembly factor 4, mitochondrial</fullName>
    </submittedName>
</protein>
<dbReference type="Proteomes" id="UP000278807">
    <property type="component" value="Unassembled WGS sequence"/>
</dbReference>
<dbReference type="EMBL" id="UZAE01000846">
    <property type="protein sequence ID" value="VDN97791.1"/>
    <property type="molecule type" value="Genomic_DNA"/>
</dbReference>
<keyword evidence="3" id="KW-1133">Transmembrane helix</keyword>
<dbReference type="STRING" id="102285.A0A158QHB2"/>
<dbReference type="AlphaFoldDB" id="A0A158QHB2"/>
<accession>A0A158QHB2</accession>
<feature type="transmembrane region" description="Helical" evidence="3">
    <location>
        <begin position="389"/>
        <end position="409"/>
    </location>
</feature>
<keyword evidence="3" id="KW-0812">Transmembrane</keyword>
<evidence type="ECO:0000256" key="1">
    <source>
        <dbReference type="ARBA" id="ARBA00005701"/>
    </source>
</evidence>
<organism evidence="6">
    <name type="scientific">Rodentolepis nana</name>
    <name type="common">Dwarf tapeworm</name>
    <name type="synonym">Hymenolepis nana</name>
    <dbReference type="NCBI Taxonomy" id="102285"/>
    <lineage>
        <taxon>Eukaryota</taxon>
        <taxon>Metazoa</taxon>
        <taxon>Spiralia</taxon>
        <taxon>Lophotrochozoa</taxon>
        <taxon>Platyhelminthes</taxon>
        <taxon>Cestoda</taxon>
        <taxon>Eucestoda</taxon>
        <taxon>Cyclophyllidea</taxon>
        <taxon>Hymenolepididae</taxon>
        <taxon>Rodentolepis</taxon>
    </lineage>
</organism>
<keyword evidence="5" id="KW-1185">Reference proteome</keyword>
<evidence type="ECO:0000256" key="2">
    <source>
        <dbReference type="SAM" id="MobiDB-lite"/>
    </source>
</evidence>
<keyword evidence="3" id="KW-0472">Membrane</keyword>
<gene>
    <name evidence="4" type="ORF">HNAJ_LOCUS1932</name>
</gene>
<feature type="region of interest" description="Disordered" evidence="2">
    <location>
        <begin position="33"/>
        <end position="68"/>
    </location>
</feature>
<dbReference type="InterPro" id="IPR012875">
    <property type="entry name" value="SDHF4"/>
</dbReference>
<dbReference type="WBParaSite" id="HNAJ_0000193301-mRNA-1">
    <property type="protein sequence ID" value="HNAJ_0000193301-mRNA-1"/>
    <property type="gene ID" value="HNAJ_0000193301"/>
</dbReference>
<evidence type="ECO:0000313" key="6">
    <source>
        <dbReference type="WBParaSite" id="HNAJ_0000193301-mRNA-1"/>
    </source>
</evidence>
<sequence length="640" mass="73331">MLRTVGCKFSRFRMNLAYCRSFSDECDKGANRKLEPHPDAEKEPLERFPNDINPKTGESQGPRGPEPTRSNVFKLTFWLVPGYCHSPLSWFDKPFAVYTQSFSEGRIDDRIGVRFIQSVRNPIEFVLILAWGIENVTILWGTLPEPMCLECQSAFKKNEKDSTFLCSKHFWFIRFSPDCQFSSRECTSCSDQKSSRLPFYLISSKQETSKGISCKCMSDLSASIHPSICPQTGRLRLSWVSQGNQIRVISCSFGEDFSCIVPMGSYRKNYKTESIPPPLSTNGSLLTSNYCSSCYFWDPEGCSVRYSLENSPIPPSNWVDFDEQKEQNSIRDCDLSSLQIRVVKCSECWPEGHRHPIASLVTFLVVYLIFVVSHHVLNTLSSRLLLQYIMFYCCLAFFLRFQLLANNFLQHECLSQKCSFNPWTMSLLNSRERLQSCKPLNYLAMLQDIRASYLHWSLVPIERESKLRSHSDDPDTHLANQLCGHCHSYFDFSRWRPYDENQDELSRVSIIAHMEEVVFDVPEFKEGVSDRVIFTSPLESDWILVYDMDGSQSTSSRTNGASYQLVTLIDLSTGRQLDPDEPICAGRLRKIQSQCPSSIRFNPSENSTSSTFPMELNNFSVISSCRSLDRLCDPFGGYIL</sequence>
<name>A0A158QHB2_RODNA</name>